<keyword evidence="4" id="KW-1185">Reference proteome</keyword>
<dbReference type="Gene3D" id="3.40.50.2000">
    <property type="entry name" value="Glycogen Phosphorylase B"/>
    <property type="match status" value="2"/>
</dbReference>
<evidence type="ECO:0000313" key="4">
    <source>
        <dbReference type="Proteomes" id="UP000332515"/>
    </source>
</evidence>
<feature type="domain" description="DUF1972" evidence="2">
    <location>
        <begin position="12"/>
        <end position="187"/>
    </location>
</feature>
<feature type="domain" description="Glycosyl transferase family 1" evidence="1">
    <location>
        <begin position="214"/>
        <end position="359"/>
    </location>
</feature>
<dbReference type="Pfam" id="PF09314">
    <property type="entry name" value="DUF1972"/>
    <property type="match status" value="1"/>
</dbReference>
<dbReference type="Pfam" id="PF00534">
    <property type="entry name" value="Glycos_transf_1"/>
    <property type="match status" value="1"/>
</dbReference>
<gene>
    <name evidence="3" type="ORF">F0357_12590</name>
</gene>
<dbReference type="InterPro" id="IPR001296">
    <property type="entry name" value="Glyco_trans_1"/>
</dbReference>
<sequence>MTGEGSEPSALLVLGCRGVPAAHGGFETFAEHLALYLADRGWRVTVYCQGDGTIGAPRDRRLIRDAPWRGAIRRIVRVPSGTAGSLLFDLIALLDALRRPGPLLVLGYNTGLFTLVARACGRTIVLNMDGLEWARLKWPAPVRWWLRLNECIAVRVATHLVADHPRIADRVRALAPAAVCTTIPYGAPALPPPDPGDPVLRDMLAAHGLAFAAYALVVCRIEPDNSVLEIVRAFSARQRPFALAIVGGLRSRLYDRAVRDAAGPGVRFLGALYDRAALAALRRGALVYVHGHRVGGTNPSLVEALGAGNAVIAHDNPFNRWTAGAAGLFFAEEAALAALFDRVATDAAWRTSARRAARARHAESFQLAPMLEAYERLLAGRSEPPTSTVRETAELNCTQSNCAL</sequence>
<name>A0A6A7Y327_9HYPH</name>
<dbReference type="Proteomes" id="UP000332515">
    <property type="component" value="Unassembled WGS sequence"/>
</dbReference>
<dbReference type="AlphaFoldDB" id="A0A6A7Y327"/>
<evidence type="ECO:0000313" key="3">
    <source>
        <dbReference type="EMBL" id="MQT13463.1"/>
    </source>
</evidence>
<dbReference type="PANTHER" id="PTHR12526">
    <property type="entry name" value="GLYCOSYLTRANSFERASE"/>
    <property type="match status" value="1"/>
</dbReference>
<protein>
    <submittedName>
        <fullName evidence="3">Glycosyltransferase family 1 protein</fullName>
    </submittedName>
</protein>
<proteinExistence type="predicted"/>
<dbReference type="InterPro" id="IPR015393">
    <property type="entry name" value="DUF1972"/>
</dbReference>
<evidence type="ECO:0000259" key="1">
    <source>
        <dbReference type="Pfam" id="PF00534"/>
    </source>
</evidence>
<comment type="caution">
    <text evidence="3">The sequence shown here is derived from an EMBL/GenBank/DDBJ whole genome shotgun (WGS) entry which is preliminary data.</text>
</comment>
<organism evidence="3 4">
    <name type="scientific">Segnochrobactrum spirostomi</name>
    <dbReference type="NCBI Taxonomy" id="2608987"/>
    <lineage>
        <taxon>Bacteria</taxon>
        <taxon>Pseudomonadati</taxon>
        <taxon>Pseudomonadota</taxon>
        <taxon>Alphaproteobacteria</taxon>
        <taxon>Hyphomicrobiales</taxon>
        <taxon>Segnochrobactraceae</taxon>
        <taxon>Segnochrobactrum</taxon>
    </lineage>
</organism>
<keyword evidence="3" id="KW-0808">Transferase</keyword>
<dbReference type="EMBL" id="VWNA01000001">
    <property type="protein sequence ID" value="MQT13463.1"/>
    <property type="molecule type" value="Genomic_DNA"/>
</dbReference>
<accession>A0A6A7Y327</accession>
<evidence type="ECO:0000259" key="2">
    <source>
        <dbReference type="Pfam" id="PF09314"/>
    </source>
</evidence>
<dbReference type="SUPFAM" id="SSF53756">
    <property type="entry name" value="UDP-Glycosyltransferase/glycogen phosphorylase"/>
    <property type="match status" value="1"/>
</dbReference>
<dbReference type="GO" id="GO:0016757">
    <property type="term" value="F:glycosyltransferase activity"/>
    <property type="evidence" value="ECO:0007669"/>
    <property type="project" value="InterPro"/>
</dbReference>
<reference evidence="3 4" key="1">
    <citation type="submission" date="2019-09" db="EMBL/GenBank/DDBJ databases">
        <title>Segnochrobactrum spirostomi gen. nov., sp. nov., isolated from the ciliate Spirostomum cf. yagiui and description of a novel family, Segnochrobactraceae fam. nov. within the order Rhizobiales of the class Alphaproteobacteria.</title>
        <authorList>
            <person name="Akter S."/>
            <person name="Shazib S.U.A."/>
            <person name="Shin M.K."/>
        </authorList>
    </citation>
    <scope>NUCLEOTIDE SEQUENCE [LARGE SCALE GENOMIC DNA]</scope>
    <source>
        <strain evidence="3 4">Sp-1</strain>
    </source>
</reference>